<dbReference type="SMART" id="SM00241">
    <property type="entry name" value="ZP"/>
    <property type="match status" value="1"/>
</dbReference>
<gene>
    <name evidence="9 10" type="primary">LOC110070982</name>
</gene>
<reference evidence="9 10" key="1">
    <citation type="submission" date="2025-05" db="UniProtKB">
        <authorList>
            <consortium name="RefSeq"/>
        </authorList>
    </citation>
    <scope>IDENTIFICATION</scope>
</reference>
<evidence type="ECO:0000256" key="4">
    <source>
        <dbReference type="SAM" id="Phobius"/>
    </source>
</evidence>
<dbReference type="InterPro" id="IPR055356">
    <property type="entry name" value="ZP-N"/>
</dbReference>
<keyword evidence="1 5" id="KW-0732">Signal</keyword>
<dbReference type="SMART" id="SM00181">
    <property type="entry name" value="EGF"/>
    <property type="match status" value="1"/>
</dbReference>
<evidence type="ECO:0000256" key="3">
    <source>
        <dbReference type="PROSITE-ProRule" id="PRU00076"/>
    </source>
</evidence>
<dbReference type="PANTHER" id="PTHR14002:SF53">
    <property type="entry name" value="UROMODULIN"/>
    <property type="match status" value="1"/>
</dbReference>
<dbReference type="InterPro" id="IPR042235">
    <property type="entry name" value="ZP-C_dom"/>
</dbReference>
<dbReference type="InterPro" id="IPR001507">
    <property type="entry name" value="ZP_dom"/>
</dbReference>
<keyword evidence="3" id="KW-0245">EGF-like domain</keyword>
<evidence type="ECO:0000259" key="6">
    <source>
        <dbReference type="PROSITE" id="PS50026"/>
    </source>
</evidence>
<dbReference type="Gene3D" id="2.60.40.4100">
    <property type="entry name" value="Zona pellucida, ZP-C domain"/>
    <property type="match status" value="1"/>
</dbReference>
<evidence type="ECO:0000313" key="8">
    <source>
        <dbReference type="Proteomes" id="UP001652642"/>
    </source>
</evidence>
<dbReference type="Gene3D" id="2.10.25.10">
    <property type="entry name" value="Laminin"/>
    <property type="match status" value="1"/>
</dbReference>
<dbReference type="Pfam" id="PF00008">
    <property type="entry name" value="EGF"/>
    <property type="match status" value="1"/>
</dbReference>
<dbReference type="CDD" id="cd00054">
    <property type="entry name" value="EGF_CA"/>
    <property type="match status" value="1"/>
</dbReference>
<dbReference type="Proteomes" id="UP001652642">
    <property type="component" value="Chromosome 10"/>
</dbReference>
<feature type="transmembrane region" description="Helical" evidence="4">
    <location>
        <begin position="382"/>
        <end position="404"/>
    </location>
</feature>
<dbReference type="SUPFAM" id="SSF57196">
    <property type="entry name" value="EGF/Laminin"/>
    <property type="match status" value="1"/>
</dbReference>
<feature type="domain" description="EGF-like" evidence="6">
    <location>
        <begin position="42"/>
        <end position="78"/>
    </location>
</feature>
<organism evidence="8 10">
    <name type="scientific">Pogona vitticeps</name>
    <name type="common">central bearded dragon</name>
    <dbReference type="NCBI Taxonomy" id="103695"/>
    <lineage>
        <taxon>Eukaryota</taxon>
        <taxon>Metazoa</taxon>
        <taxon>Chordata</taxon>
        <taxon>Craniata</taxon>
        <taxon>Vertebrata</taxon>
        <taxon>Euteleostomi</taxon>
        <taxon>Lepidosauria</taxon>
        <taxon>Squamata</taxon>
        <taxon>Bifurcata</taxon>
        <taxon>Unidentata</taxon>
        <taxon>Episquamata</taxon>
        <taxon>Toxicofera</taxon>
        <taxon>Iguania</taxon>
        <taxon>Acrodonta</taxon>
        <taxon>Agamidae</taxon>
        <taxon>Amphibolurinae</taxon>
        <taxon>Pogona</taxon>
    </lineage>
</organism>
<dbReference type="PROSITE" id="PS01186">
    <property type="entry name" value="EGF_2"/>
    <property type="match status" value="1"/>
</dbReference>
<evidence type="ECO:0000256" key="5">
    <source>
        <dbReference type="SAM" id="SignalP"/>
    </source>
</evidence>
<comment type="caution">
    <text evidence="3">Lacks conserved residue(s) required for the propagation of feature annotation.</text>
</comment>
<feature type="domain" description="ZP" evidence="7">
    <location>
        <begin position="85"/>
        <end position="340"/>
    </location>
</feature>
<dbReference type="Pfam" id="PF00100">
    <property type="entry name" value="Zona_pellucida"/>
    <property type="match status" value="1"/>
</dbReference>
<keyword evidence="4" id="KW-1133">Transmembrane helix</keyword>
<protein>
    <submittedName>
        <fullName evidence="9 10">Uromodulin-like isoform X1</fullName>
    </submittedName>
</protein>
<feature type="chain" id="PRO_5045028124" evidence="5">
    <location>
        <begin position="23"/>
        <end position="410"/>
    </location>
</feature>
<dbReference type="PROSITE" id="PS00022">
    <property type="entry name" value="EGF_1"/>
    <property type="match status" value="1"/>
</dbReference>
<dbReference type="RefSeq" id="XP_072836911.1">
    <property type="nucleotide sequence ID" value="XM_072980810.1"/>
</dbReference>
<dbReference type="PANTHER" id="PTHR14002">
    <property type="entry name" value="ENDOGLIN/TGF-BETA RECEPTOR TYPE III"/>
    <property type="match status" value="1"/>
</dbReference>
<dbReference type="PROSITE" id="PS51034">
    <property type="entry name" value="ZP_2"/>
    <property type="match status" value="1"/>
</dbReference>
<dbReference type="Pfam" id="PF23344">
    <property type="entry name" value="ZP-N"/>
    <property type="match status" value="1"/>
</dbReference>
<dbReference type="InterPro" id="IPR000742">
    <property type="entry name" value="EGF"/>
</dbReference>
<proteinExistence type="predicted"/>
<keyword evidence="8" id="KW-1185">Reference proteome</keyword>
<evidence type="ECO:0000256" key="2">
    <source>
        <dbReference type="ARBA" id="ARBA00023157"/>
    </source>
</evidence>
<evidence type="ECO:0000259" key="7">
    <source>
        <dbReference type="PROSITE" id="PS51034"/>
    </source>
</evidence>
<keyword evidence="2 3" id="KW-1015">Disulfide bond</keyword>
<evidence type="ECO:0000313" key="10">
    <source>
        <dbReference type="RefSeq" id="XP_072836911.1"/>
    </source>
</evidence>
<feature type="disulfide bond" evidence="3">
    <location>
        <begin position="68"/>
        <end position="77"/>
    </location>
</feature>
<accession>A0ABM5EUT1</accession>
<dbReference type="InterPro" id="IPR055355">
    <property type="entry name" value="ZP-C"/>
</dbReference>
<evidence type="ECO:0000256" key="1">
    <source>
        <dbReference type="ARBA" id="ARBA00022729"/>
    </source>
</evidence>
<dbReference type="RefSeq" id="XP_072836910.1">
    <property type="nucleotide sequence ID" value="XM_072980809.1"/>
</dbReference>
<dbReference type="PROSITE" id="PS50026">
    <property type="entry name" value="EGF_3"/>
    <property type="match status" value="1"/>
</dbReference>
<keyword evidence="4" id="KW-0812">Transmembrane</keyword>
<feature type="signal peptide" evidence="5">
    <location>
        <begin position="1"/>
        <end position="22"/>
    </location>
</feature>
<dbReference type="Gene3D" id="2.60.40.3210">
    <property type="entry name" value="Zona pellucida, ZP-N domain"/>
    <property type="match status" value="1"/>
</dbReference>
<keyword evidence="4" id="KW-0472">Membrane</keyword>
<dbReference type="GeneID" id="110070982"/>
<sequence length="410" mass="46396">MTVTSWPLILALFLPAFESFSGQQMELKDEKEEAFLRPRRNPSGRCLPNPCFHQGACQVVDDNPSCVCKPGFTGPFCKELMVKLECEEEYMKMMVRKEAFELLKIPLALVHLKNRSCKASEAYEEGEGYWGAKLTSLNHTACGSDIKVNGSHVSYFNMIESDREIRGVITRSILLRVHFSCVYAYKGVVGLIHPLQTADTLVQFAVKEGDFTVTMMLYKSASYDEAYQQQPLVLLMTDILYVLLRLQGQAQVKYFFLSVDECWGTPTADPKDNTKHPLIMKGCPHDHTLTFLNAIGTSTTAKFSFQMFQFQNFTELFLHCQVHLCSPDSPEPCVKQCPSQRKTKREAVDAYKKIVSYGPIQFLSPSHLEMRDAKAQDSVWRLHLWILSAVVLAGLVASFVWIAVAKAMKK</sequence>
<evidence type="ECO:0000313" key="9">
    <source>
        <dbReference type="RefSeq" id="XP_072836910.1"/>
    </source>
</evidence>
<name>A0ABM5EUT1_9SAUR</name>